<sequence length="100" mass="10838">MTDSNTWAVQDGMSHQHPNDDHASSVGEHDYAEHVSAQRLSLGERFFVVGVLVMLGIAGMTAHLGSTPANLDPQTVGSISESLPSLDYCREHSPYPERSC</sequence>
<feature type="region of interest" description="Disordered" evidence="1">
    <location>
        <begin position="1"/>
        <end position="30"/>
    </location>
</feature>
<dbReference type="Proteomes" id="UP000326881">
    <property type="component" value="Plasmid unnamed"/>
</dbReference>
<dbReference type="KEGG" id="rgr:FZ934_19890"/>
<dbReference type="EMBL" id="CP043499">
    <property type="protein sequence ID" value="QFY62648.1"/>
    <property type="molecule type" value="Genomic_DNA"/>
</dbReference>
<dbReference type="RefSeq" id="WP_113359715.1">
    <property type="nucleotide sequence ID" value="NZ_CP043499.1"/>
</dbReference>
<dbReference type="OrthoDB" id="8372275at2"/>
<evidence type="ECO:0000256" key="2">
    <source>
        <dbReference type="SAM" id="Phobius"/>
    </source>
</evidence>
<protein>
    <submittedName>
        <fullName evidence="3">Uncharacterized protein</fullName>
    </submittedName>
</protein>
<organism evidence="3 4">
    <name type="scientific">Rhizobium grahamii</name>
    <dbReference type="NCBI Taxonomy" id="1120045"/>
    <lineage>
        <taxon>Bacteria</taxon>
        <taxon>Pseudomonadati</taxon>
        <taxon>Pseudomonadota</taxon>
        <taxon>Alphaproteobacteria</taxon>
        <taxon>Hyphomicrobiales</taxon>
        <taxon>Rhizobiaceae</taxon>
        <taxon>Rhizobium/Agrobacterium group</taxon>
        <taxon>Rhizobium</taxon>
    </lineage>
</organism>
<gene>
    <name evidence="3" type="ORF">FZ934_19890</name>
</gene>
<reference evidence="3 4" key="1">
    <citation type="submission" date="2019-08" db="EMBL/GenBank/DDBJ databases">
        <title>Prosopis cineraria nodule microbiome.</title>
        <authorList>
            <person name="Ali R."/>
            <person name="Chaluvadi S.R."/>
            <person name="Wang X."/>
        </authorList>
    </citation>
    <scope>NUCLEOTIDE SEQUENCE [LARGE SCALE GENOMIC DNA]</scope>
    <source>
        <strain evidence="3 4">BG7</strain>
        <plasmid evidence="3 4">unnamed</plasmid>
    </source>
</reference>
<keyword evidence="4" id="KW-1185">Reference proteome</keyword>
<proteinExistence type="predicted"/>
<feature type="compositionally biased region" description="Basic and acidic residues" evidence="1">
    <location>
        <begin position="17"/>
        <end position="30"/>
    </location>
</feature>
<geneLocation type="plasmid" evidence="3 4">
    <name>unnamed</name>
</geneLocation>
<dbReference type="AlphaFoldDB" id="A0A5Q0C9K9"/>
<evidence type="ECO:0000313" key="3">
    <source>
        <dbReference type="EMBL" id="QFY62648.1"/>
    </source>
</evidence>
<feature type="transmembrane region" description="Helical" evidence="2">
    <location>
        <begin position="46"/>
        <end position="65"/>
    </location>
</feature>
<accession>A0A5Q0C9K9</accession>
<evidence type="ECO:0000313" key="4">
    <source>
        <dbReference type="Proteomes" id="UP000326881"/>
    </source>
</evidence>
<keyword evidence="2" id="KW-1133">Transmembrane helix</keyword>
<keyword evidence="3" id="KW-0614">Plasmid</keyword>
<name>A0A5Q0C9K9_9HYPH</name>
<keyword evidence="2" id="KW-0472">Membrane</keyword>
<keyword evidence="2" id="KW-0812">Transmembrane</keyword>
<evidence type="ECO:0000256" key="1">
    <source>
        <dbReference type="SAM" id="MobiDB-lite"/>
    </source>
</evidence>